<comment type="caution">
    <text evidence="9">The sequence shown here is derived from an EMBL/GenBank/DDBJ whole genome shotgun (WGS) entry which is preliminary data.</text>
</comment>
<dbReference type="SUPFAM" id="SSF75005">
    <property type="entry name" value="Arabinanase/levansucrase/invertase"/>
    <property type="match status" value="1"/>
</dbReference>
<keyword evidence="3" id="KW-0119">Carbohydrate metabolism</keyword>
<keyword evidence="10" id="KW-1185">Reference proteome</keyword>
<comment type="similarity">
    <text evidence="1 7">Belongs to the glycosyl hydrolase 43 family.</text>
</comment>
<dbReference type="PANTHER" id="PTHR43772">
    <property type="entry name" value="ENDO-1,4-BETA-XYLANASE"/>
    <property type="match status" value="1"/>
</dbReference>
<keyword evidence="4 7" id="KW-0326">Glycosidase</keyword>
<evidence type="ECO:0000256" key="3">
    <source>
        <dbReference type="ARBA" id="ARBA00023277"/>
    </source>
</evidence>
<dbReference type="InterPro" id="IPR006710">
    <property type="entry name" value="Glyco_hydro_43"/>
</dbReference>
<evidence type="ECO:0000256" key="2">
    <source>
        <dbReference type="ARBA" id="ARBA00022801"/>
    </source>
</evidence>
<dbReference type="CDD" id="cd18827">
    <property type="entry name" value="GH43_XlnD-like"/>
    <property type="match status" value="1"/>
</dbReference>
<name>A0A9Q0AMA5_9PEZI</name>
<evidence type="ECO:0000259" key="8">
    <source>
        <dbReference type="Pfam" id="PF06439"/>
    </source>
</evidence>
<feature type="domain" description="3-keto-alpha-glucoside-1,2-lyase/3-keto-2-hydroxy-glucal hydratase" evidence="8">
    <location>
        <begin position="334"/>
        <end position="477"/>
    </location>
</feature>
<dbReference type="EMBL" id="JAFIMR010000031">
    <property type="protein sequence ID" value="KAI1860539.1"/>
    <property type="molecule type" value="Genomic_DNA"/>
</dbReference>
<dbReference type="PANTHER" id="PTHR43772:SF2">
    <property type="entry name" value="PUTATIVE (AFU_ORTHOLOGUE AFUA_2G04480)-RELATED"/>
    <property type="match status" value="1"/>
</dbReference>
<protein>
    <recommendedName>
        <fullName evidence="8">3-keto-alpha-glucoside-1,2-lyase/3-keto-2-hydroxy-glucal hydratase domain-containing protein</fullName>
    </recommendedName>
</protein>
<proteinExistence type="inferred from homology"/>
<accession>A0A9Q0AMA5</accession>
<dbReference type="GO" id="GO:0005975">
    <property type="term" value="P:carbohydrate metabolic process"/>
    <property type="evidence" value="ECO:0007669"/>
    <property type="project" value="InterPro"/>
</dbReference>
<evidence type="ECO:0000256" key="4">
    <source>
        <dbReference type="ARBA" id="ARBA00023295"/>
    </source>
</evidence>
<keyword evidence="2 7" id="KW-0378">Hydrolase</keyword>
<evidence type="ECO:0000256" key="6">
    <source>
        <dbReference type="PIRSR" id="PIRSR606710-2"/>
    </source>
</evidence>
<dbReference type="Gene3D" id="2.60.120.560">
    <property type="entry name" value="Exo-inulinase, domain 1"/>
    <property type="match status" value="1"/>
</dbReference>
<reference evidence="9" key="1">
    <citation type="submission" date="2021-03" db="EMBL/GenBank/DDBJ databases">
        <title>Revisited historic fungal species revealed as producer of novel bioactive compounds through whole genome sequencing and comparative genomics.</title>
        <authorList>
            <person name="Vignolle G.A."/>
            <person name="Hochenegger N."/>
            <person name="Mach R.L."/>
            <person name="Mach-Aigner A.R."/>
            <person name="Javad Rahimi M."/>
            <person name="Salim K.A."/>
            <person name="Chan C.M."/>
            <person name="Lim L.B.L."/>
            <person name="Cai F."/>
            <person name="Druzhinina I.S."/>
            <person name="U'Ren J.M."/>
            <person name="Derntl C."/>
        </authorList>
    </citation>
    <scope>NUCLEOTIDE SEQUENCE</scope>
    <source>
        <strain evidence="9">TUCIM 5799</strain>
    </source>
</reference>
<dbReference type="Gene3D" id="2.115.10.20">
    <property type="entry name" value="Glycosyl hydrolase domain, family 43"/>
    <property type="match status" value="1"/>
</dbReference>
<evidence type="ECO:0000256" key="5">
    <source>
        <dbReference type="PIRSR" id="PIRSR606710-1"/>
    </source>
</evidence>
<dbReference type="InterPro" id="IPR010496">
    <property type="entry name" value="AL/BT2_dom"/>
</dbReference>
<evidence type="ECO:0000256" key="1">
    <source>
        <dbReference type="ARBA" id="ARBA00009865"/>
    </source>
</evidence>
<dbReference type="InterPro" id="IPR023296">
    <property type="entry name" value="Glyco_hydro_beta-prop_sf"/>
</dbReference>
<dbReference type="Pfam" id="PF06439">
    <property type="entry name" value="3keto-disac_hyd"/>
    <property type="match status" value="1"/>
</dbReference>
<dbReference type="Proteomes" id="UP000829685">
    <property type="component" value="Unassembled WGS sequence"/>
</dbReference>
<evidence type="ECO:0000256" key="7">
    <source>
        <dbReference type="RuleBase" id="RU361187"/>
    </source>
</evidence>
<dbReference type="InterPro" id="IPR052176">
    <property type="entry name" value="Glycosyl_Hydrlase_43_Enz"/>
</dbReference>
<organism evidence="9 10">
    <name type="scientific">Neoarthrinium moseri</name>
    <dbReference type="NCBI Taxonomy" id="1658444"/>
    <lineage>
        <taxon>Eukaryota</taxon>
        <taxon>Fungi</taxon>
        <taxon>Dikarya</taxon>
        <taxon>Ascomycota</taxon>
        <taxon>Pezizomycotina</taxon>
        <taxon>Sordariomycetes</taxon>
        <taxon>Xylariomycetidae</taxon>
        <taxon>Amphisphaeriales</taxon>
        <taxon>Apiosporaceae</taxon>
        <taxon>Neoarthrinium</taxon>
    </lineage>
</organism>
<evidence type="ECO:0000313" key="10">
    <source>
        <dbReference type="Proteomes" id="UP000829685"/>
    </source>
</evidence>
<dbReference type="GO" id="GO:0004553">
    <property type="term" value="F:hydrolase activity, hydrolyzing O-glycosyl compounds"/>
    <property type="evidence" value="ECO:0007669"/>
    <property type="project" value="InterPro"/>
</dbReference>
<gene>
    <name evidence="9" type="ORF">JX265_009938</name>
</gene>
<dbReference type="Pfam" id="PF04616">
    <property type="entry name" value="Glyco_hydro_43"/>
    <property type="match status" value="1"/>
</dbReference>
<sequence>MAQVVMSLLNASAVGNPLANAIAKPDWTTAPAGNPFVDGWYADPDVAIYQDEYWVFPTYSDAYEKQTFMDAFSSPDLVNWTKHPNILTIDNVKWANKAVWAPAPVARNGRYFLYFAANDIQEDEDQAGAIGGIGVAVADNPQGPYIDAIGKPLIGHYYNDAQPIDQGVFIDDDGQAYMYYGGHSHANVAKLNEDMISIGAFDDGTQFKEITPVDYVEGSLMIKRNGTYYFMWSEGGWMGSDYSVAYAMTNSPTGPFNRKGKILQEDPAVAKGCGHHGIINVPGTDIWYIVYHRRPLSETAANHRVLAYDRMYFNDDGTIAPVKLGVEDNFADGNAIGWKSYGGDWSVVDQRLTISGEFGGLAMLDTQFGNLTFDATIAFPQADGQRVGGEAGLLFRASNITSPSMFVGYFAAISPAGNVSLKSLSASGWDVLQSSAVAATSGEEYKVRVIANGPGLQVFVDDLETPKISVNVADGNNITTGATGVGAFGTAARFGYVSNKGLSST</sequence>
<dbReference type="AlphaFoldDB" id="A0A9Q0AMA5"/>
<feature type="site" description="Important for catalytic activity, responsible for pKa modulation of the active site Glu and correct orientation of both the proton donor and substrate" evidence="6">
    <location>
        <position position="165"/>
    </location>
</feature>
<evidence type="ECO:0000313" key="9">
    <source>
        <dbReference type="EMBL" id="KAI1860539.1"/>
    </source>
</evidence>
<feature type="active site" description="Proton donor" evidence="5">
    <location>
        <position position="217"/>
    </location>
</feature>
<feature type="active site" description="Proton acceptor" evidence="5">
    <location>
        <position position="43"/>
    </location>
</feature>